<evidence type="ECO:0000313" key="2">
    <source>
        <dbReference type="EMBL" id="NKI91006.1"/>
    </source>
</evidence>
<name>A0ABX1HL69_9BACT</name>
<protein>
    <recommendedName>
        <fullName evidence="1">Copper-binding protein MbnP-like domain-containing protein</fullName>
    </recommendedName>
</protein>
<reference evidence="2 3" key="1">
    <citation type="submission" date="2020-03" db="EMBL/GenBank/DDBJ databases">
        <title>Genomic Encyclopedia of Type Strains, Phase IV (KMG-V): Genome sequencing to study the core and pangenomes of soil and plant-associated prokaryotes.</title>
        <authorList>
            <person name="Whitman W."/>
        </authorList>
    </citation>
    <scope>NUCLEOTIDE SEQUENCE [LARGE SCALE GENOMIC DNA]</scope>
    <source>
        <strain evidence="2 3">1B</strain>
    </source>
</reference>
<evidence type="ECO:0000259" key="1">
    <source>
        <dbReference type="Pfam" id="PF20243"/>
    </source>
</evidence>
<dbReference type="RefSeq" id="WP_168674585.1">
    <property type="nucleotide sequence ID" value="NZ_JAAVTK010000012.1"/>
</dbReference>
<dbReference type="EMBL" id="JAAVTK010000012">
    <property type="protein sequence ID" value="NKI91006.1"/>
    <property type="molecule type" value="Genomic_DNA"/>
</dbReference>
<organism evidence="2 3">
    <name type="scientific">Hymenobacter artigasi</name>
    <dbReference type="NCBI Taxonomy" id="2719616"/>
    <lineage>
        <taxon>Bacteria</taxon>
        <taxon>Pseudomonadati</taxon>
        <taxon>Bacteroidota</taxon>
        <taxon>Cytophagia</taxon>
        <taxon>Cytophagales</taxon>
        <taxon>Hymenobacteraceae</taxon>
        <taxon>Hymenobacter</taxon>
    </lineage>
</organism>
<dbReference type="Pfam" id="PF20243">
    <property type="entry name" value="MbnP"/>
    <property type="match status" value="1"/>
</dbReference>
<evidence type="ECO:0000313" key="3">
    <source>
        <dbReference type="Proteomes" id="UP000717634"/>
    </source>
</evidence>
<proteinExistence type="predicted"/>
<accession>A0ABX1HL69</accession>
<dbReference type="InterPro" id="IPR046863">
    <property type="entry name" value="MbnP-like_dom"/>
</dbReference>
<feature type="domain" description="Copper-binding protein MbnP-like" evidence="1">
    <location>
        <begin position="2"/>
        <end position="69"/>
    </location>
</feature>
<comment type="caution">
    <text evidence="2">The sequence shown here is derived from an EMBL/GenBank/DDBJ whole genome shotgun (WGS) entry which is preliminary data.</text>
</comment>
<sequence length="109" mass="11851">MAITRLRFYFSHLVLTHTDGRTYTEPSSHHLVNADPEATATLTVALPNAPAGQRRSLTFRVGVDSAANVGLLAMLWFGRPSHQALLHHGTSPVVATLISELKLTASHQQ</sequence>
<gene>
    <name evidence="2" type="ORF">HBN54_003618</name>
</gene>
<keyword evidence="3" id="KW-1185">Reference proteome</keyword>
<dbReference type="Proteomes" id="UP000717634">
    <property type="component" value="Unassembled WGS sequence"/>
</dbReference>